<dbReference type="PROSITE" id="PS01124">
    <property type="entry name" value="HTH_ARAC_FAMILY_2"/>
    <property type="match status" value="1"/>
</dbReference>
<dbReference type="PRINTS" id="PR00032">
    <property type="entry name" value="HTHARAC"/>
</dbReference>
<evidence type="ECO:0000256" key="3">
    <source>
        <dbReference type="ARBA" id="ARBA00023163"/>
    </source>
</evidence>
<dbReference type="Proteomes" id="UP000238415">
    <property type="component" value="Unassembled WGS sequence"/>
</dbReference>
<dbReference type="PANTHER" id="PTHR43280">
    <property type="entry name" value="ARAC-FAMILY TRANSCRIPTIONAL REGULATOR"/>
    <property type="match status" value="1"/>
</dbReference>
<dbReference type="InterPro" id="IPR020449">
    <property type="entry name" value="Tscrpt_reg_AraC-type_HTH"/>
</dbReference>
<dbReference type="InterPro" id="IPR018062">
    <property type="entry name" value="HTH_AraC-typ_CS"/>
</dbReference>
<organism evidence="5 6">
    <name type="scientific">Neomoorella humiferrea</name>
    <dbReference type="NCBI Taxonomy" id="676965"/>
    <lineage>
        <taxon>Bacteria</taxon>
        <taxon>Bacillati</taxon>
        <taxon>Bacillota</taxon>
        <taxon>Clostridia</taxon>
        <taxon>Neomoorellales</taxon>
        <taxon>Neomoorellaceae</taxon>
        <taxon>Neomoorella</taxon>
    </lineage>
</organism>
<evidence type="ECO:0000256" key="2">
    <source>
        <dbReference type="ARBA" id="ARBA00023125"/>
    </source>
</evidence>
<dbReference type="GO" id="GO:0043565">
    <property type="term" value="F:sequence-specific DNA binding"/>
    <property type="evidence" value="ECO:0007669"/>
    <property type="project" value="InterPro"/>
</dbReference>
<evidence type="ECO:0000256" key="1">
    <source>
        <dbReference type="ARBA" id="ARBA00023015"/>
    </source>
</evidence>
<dbReference type="InterPro" id="IPR009057">
    <property type="entry name" value="Homeodomain-like_sf"/>
</dbReference>
<evidence type="ECO:0000313" key="5">
    <source>
        <dbReference type="EMBL" id="PRR76238.1"/>
    </source>
</evidence>
<dbReference type="SMART" id="SM00342">
    <property type="entry name" value="HTH_ARAC"/>
    <property type="match status" value="1"/>
</dbReference>
<evidence type="ECO:0000313" key="6">
    <source>
        <dbReference type="Proteomes" id="UP000238415"/>
    </source>
</evidence>
<keyword evidence="6" id="KW-1185">Reference proteome</keyword>
<dbReference type="PROSITE" id="PS00041">
    <property type="entry name" value="HTH_ARAC_FAMILY_1"/>
    <property type="match status" value="1"/>
</dbReference>
<dbReference type="GO" id="GO:0003700">
    <property type="term" value="F:DNA-binding transcription factor activity"/>
    <property type="evidence" value="ECO:0007669"/>
    <property type="project" value="InterPro"/>
</dbReference>
<dbReference type="SUPFAM" id="SSF46689">
    <property type="entry name" value="Homeodomain-like"/>
    <property type="match status" value="2"/>
</dbReference>
<accession>A0A2T0AYZ8</accession>
<dbReference type="EMBL" id="PVXM01000001">
    <property type="protein sequence ID" value="PRR76238.1"/>
    <property type="molecule type" value="Genomic_DNA"/>
</dbReference>
<gene>
    <name evidence="5" type="primary">btr</name>
    <name evidence="5" type="ORF">MOHU_00830</name>
</gene>
<keyword evidence="1" id="KW-0805">Transcription regulation</keyword>
<keyword evidence="2" id="KW-0238">DNA-binding</keyword>
<proteinExistence type="predicted"/>
<reference evidence="5 6" key="1">
    <citation type="submission" date="2018-03" db="EMBL/GenBank/DDBJ databases">
        <title>Genome sequence of Moorella humiferrea DSM 23265.</title>
        <authorList>
            <person name="Poehlein A."/>
            <person name="Daniel R."/>
        </authorList>
    </citation>
    <scope>NUCLEOTIDE SEQUENCE [LARGE SCALE GENOMIC DNA]</scope>
    <source>
        <strain evidence="5 6">DSM 23265</strain>
    </source>
</reference>
<dbReference type="Pfam" id="PF12833">
    <property type="entry name" value="HTH_18"/>
    <property type="match status" value="1"/>
</dbReference>
<evidence type="ECO:0000259" key="4">
    <source>
        <dbReference type="PROSITE" id="PS01124"/>
    </source>
</evidence>
<dbReference type="PANTHER" id="PTHR43280:SF2">
    <property type="entry name" value="HTH-TYPE TRANSCRIPTIONAL REGULATOR EXSA"/>
    <property type="match status" value="1"/>
</dbReference>
<dbReference type="Gene3D" id="1.10.10.60">
    <property type="entry name" value="Homeodomain-like"/>
    <property type="match status" value="2"/>
</dbReference>
<keyword evidence="3" id="KW-0804">Transcription</keyword>
<feature type="domain" description="HTH araC/xylS-type" evidence="4">
    <location>
        <begin position="321"/>
        <end position="418"/>
    </location>
</feature>
<name>A0A2T0AYZ8_9FIRM</name>
<dbReference type="RefSeq" id="WP_170066092.1">
    <property type="nucleotide sequence ID" value="NZ_CP136419.1"/>
</dbReference>
<dbReference type="Pfam" id="PF10114">
    <property type="entry name" value="PocR"/>
    <property type="match status" value="1"/>
</dbReference>
<dbReference type="InterPro" id="IPR018771">
    <property type="entry name" value="PocR_dom"/>
</dbReference>
<protein>
    <submittedName>
        <fullName evidence="5">HTH-type transcriptional activator Btr</fullName>
    </submittedName>
</protein>
<sequence length="424" mass="48013">MYLASLLRRTDQVALKRLLGSFTEATGMRAVILDSSLEPIIGVEDYNYHCHFCQLVNSVTEGMERCRETYRRALRAVELLDPCILFCHAGLVHWAAPLKCEGQIVGIIICGQVTMWPMDDAAVKEIFNRVADLGLPSRELRAAIQKLRFISARQVQQGAELLKKLAARIAANSMEFTVKNEIATSFKGPSLWEWLVERAPWEEDNSYQLELEDELAMRVRLGDRLGAETILENLLGSILFTNIGRAEIIKFRLLELLTILSRAAVAGGARPEEILNLSAISMQKIATLSLEESFIWLLRTLDEFMDRIYHTGERRQTPPVEKVVAYINAHYRESISLEDIAAIVGLSPAHLSRLFKREMGRTVIEYLTLVRIEAAKRMLREGKTLEEVAAATGFSEVTYFSRVFKRETGVTPGTYRSRYTLKVI</sequence>
<dbReference type="AlphaFoldDB" id="A0A2T0AYZ8"/>
<comment type="caution">
    <text evidence="5">The sequence shown here is derived from an EMBL/GenBank/DDBJ whole genome shotgun (WGS) entry which is preliminary data.</text>
</comment>
<dbReference type="InterPro" id="IPR018060">
    <property type="entry name" value="HTH_AraC"/>
</dbReference>